<feature type="compositionally biased region" description="Basic and acidic residues" evidence="10">
    <location>
        <begin position="24"/>
        <end position="38"/>
    </location>
</feature>
<dbReference type="GO" id="GO:0000118">
    <property type="term" value="C:histone deacetylase complex"/>
    <property type="evidence" value="ECO:0007669"/>
    <property type="project" value="TreeGrafter"/>
</dbReference>
<dbReference type="PROSITE" id="PS51156">
    <property type="entry name" value="ELM2"/>
    <property type="match status" value="1"/>
</dbReference>
<feature type="domain" description="SANT" evidence="12">
    <location>
        <begin position="124"/>
        <end position="175"/>
    </location>
</feature>
<dbReference type="PANTHER" id="PTHR16089:SF28">
    <property type="entry name" value="REST COREPRESSOR"/>
    <property type="match status" value="1"/>
</dbReference>
<keyword evidence="2" id="KW-0678">Repressor</keyword>
<evidence type="ECO:0000256" key="4">
    <source>
        <dbReference type="ARBA" id="ARBA00022771"/>
    </source>
</evidence>
<dbReference type="GO" id="GO:0003714">
    <property type="term" value="F:transcription corepressor activity"/>
    <property type="evidence" value="ECO:0007669"/>
    <property type="project" value="TreeGrafter"/>
</dbReference>
<keyword evidence="9" id="KW-0539">Nucleus</keyword>
<dbReference type="Gene3D" id="1.20.58.1880">
    <property type="match status" value="1"/>
</dbReference>
<keyword evidence="8" id="KW-0804">Transcription</keyword>
<evidence type="ECO:0000256" key="2">
    <source>
        <dbReference type="ARBA" id="ARBA00022491"/>
    </source>
</evidence>
<feature type="region of interest" description="Disordered" evidence="10">
    <location>
        <begin position="1"/>
        <end position="66"/>
    </location>
</feature>
<gene>
    <name evidence="13" type="ORF">WR25_17257</name>
</gene>
<keyword evidence="7" id="KW-0238">DNA-binding</keyword>
<dbReference type="InterPro" id="IPR000949">
    <property type="entry name" value="ELM2_dom"/>
</dbReference>
<accession>A0A2A2LR22</accession>
<dbReference type="Gene3D" id="4.10.1240.50">
    <property type="match status" value="1"/>
</dbReference>
<dbReference type="GO" id="GO:0005667">
    <property type="term" value="C:transcription regulator complex"/>
    <property type="evidence" value="ECO:0007669"/>
    <property type="project" value="TreeGrafter"/>
</dbReference>
<name>A0A2A2LR22_9BILA</name>
<organism evidence="13 14">
    <name type="scientific">Diploscapter pachys</name>
    <dbReference type="NCBI Taxonomy" id="2018661"/>
    <lineage>
        <taxon>Eukaryota</taxon>
        <taxon>Metazoa</taxon>
        <taxon>Ecdysozoa</taxon>
        <taxon>Nematoda</taxon>
        <taxon>Chromadorea</taxon>
        <taxon>Rhabditida</taxon>
        <taxon>Rhabditina</taxon>
        <taxon>Rhabditomorpha</taxon>
        <taxon>Rhabditoidea</taxon>
        <taxon>Rhabditidae</taxon>
        <taxon>Diploscapter</taxon>
    </lineage>
</organism>
<dbReference type="EMBL" id="LIAE01006501">
    <property type="protein sequence ID" value="PAV88684.1"/>
    <property type="molecule type" value="Genomic_DNA"/>
</dbReference>
<reference evidence="13 14" key="1">
    <citation type="journal article" date="2017" name="Curr. Biol.">
        <title>Genome architecture and evolution of a unichromosomal asexual nematode.</title>
        <authorList>
            <person name="Fradin H."/>
            <person name="Zegar C."/>
            <person name="Gutwein M."/>
            <person name="Lucas J."/>
            <person name="Kovtun M."/>
            <person name="Corcoran D."/>
            <person name="Baugh L.R."/>
            <person name="Kiontke K."/>
            <person name="Gunsalus K."/>
            <person name="Fitch D.H."/>
            <person name="Piano F."/>
        </authorList>
    </citation>
    <scope>NUCLEOTIDE SEQUENCE [LARGE SCALE GENOMIC DNA]</scope>
    <source>
        <strain evidence="13">PF1309</strain>
    </source>
</reference>
<keyword evidence="4" id="KW-0863">Zinc-finger</keyword>
<evidence type="ECO:0000256" key="5">
    <source>
        <dbReference type="ARBA" id="ARBA00022833"/>
    </source>
</evidence>
<dbReference type="AlphaFoldDB" id="A0A2A2LR22"/>
<evidence type="ECO:0000313" key="13">
    <source>
        <dbReference type="EMBL" id="PAV88684.1"/>
    </source>
</evidence>
<keyword evidence="3" id="KW-0479">Metal-binding</keyword>
<dbReference type="PROSITE" id="PS51293">
    <property type="entry name" value="SANT"/>
    <property type="match status" value="1"/>
</dbReference>
<dbReference type="InterPro" id="IPR017884">
    <property type="entry name" value="SANT_dom"/>
</dbReference>
<evidence type="ECO:0000256" key="3">
    <source>
        <dbReference type="ARBA" id="ARBA00022723"/>
    </source>
</evidence>
<evidence type="ECO:0000256" key="10">
    <source>
        <dbReference type="SAM" id="MobiDB-lite"/>
    </source>
</evidence>
<keyword evidence="14" id="KW-1185">Reference proteome</keyword>
<dbReference type="PANTHER" id="PTHR16089">
    <property type="entry name" value="REST COREPRESSOR COREST PROTEIN-RELATED"/>
    <property type="match status" value="1"/>
</dbReference>
<evidence type="ECO:0000259" key="11">
    <source>
        <dbReference type="PROSITE" id="PS51156"/>
    </source>
</evidence>
<dbReference type="STRING" id="2018661.A0A2A2LR22"/>
<evidence type="ECO:0000313" key="14">
    <source>
        <dbReference type="Proteomes" id="UP000218231"/>
    </source>
</evidence>
<dbReference type="GO" id="GO:0006357">
    <property type="term" value="P:regulation of transcription by RNA polymerase II"/>
    <property type="evidence" value="ECO:0007669"/>
    <property type="project" value="TreeGrafter"/>
</dbReference>
<dbReference type="InterPro" id="IPR001005">
    <property type="entry name" value="SANT/Myb"/>
</dbReference>
<evidence type="ECO:0000256" key="1">
    <source>
        <dbReference type="ARBA" id="ARBA00004123"/>
    </source>
</evidence>
<dbReference type="SMART" id="SM00717">
    <property type="entry name" value="SANT"/>
    <property type="match status" value="2"/>
</dbReference>
<evidence type="ECO:0000256" key="8">
    <source>
        <dbReference type="ARBA" id="ARBA00023163"/>
    </source>
</evidence>
<comment type="subcellular location">
    <subcellularLocation>
        <location evidence="1">Nucleus</location>
    </subcellularLocation>
</comment>
<dbReference type="FunFam" id="1.10.10.60:FF:000012">
    <property type="entry name" value="Metastasis-associated 1 family, member 3"/>
    <property type="match status" value="1"/>
</dbReference>
<dbReference type="Pfam" id="PF01448">
    <property type="entry name" value="ELM2"/>
    <property type="match status" value="1"/>
</dbReference>
<dbReference type="GO" id="GO:0003677">
    <property type="term" value="F:DNA binding"/>
    <property type="evidence" value="ECO:0007669"/>
    <property type="project" value="UniProtKB-KW"/>
</dbReference>
<dbReference type="InterPro" id="IPR051066">
    <property type="entry name" value="Trans_reg/Corepressor"/>
</dbReference>
<dbReference type="SMART" id="SM01189">
    <property type="entry name" value="ELM2"/>
    <property type="match status" value="1"/>
</dbReference>
<evidence type="ECO:0008006" key="15">
    <source>
        <dbReference type="Google" id="ProtNLM"/>
    </source>
</evidence>
<keyword evidence="5" id="KW-0862">Zinc</keyword>
<proteinExistence type="predicted"/>
<dbReference type="SUPFAM" id="SSF46689">
    <property type="entry name" value="Homeodomain-like"/>
    <property type="match status" value="2"/>
</dbReference>
<protein>
    <recommendedName>
        <fullName evidence="15">SANT domain-containing protein</fullName>
    </recommendedName>
</protein>
<dbReference type="InterPro" id="IPR009057">
    <property type="entry name" value="Homeodomain-like_sf"/>
</dbReference>
<keyword evidence="6" id="KW-0805">Transcription regulation</keyword>
<comment type="caution">
    <text evidence="13">The sequence shown here is derived from an EMBL/GenBank/DDBJ whole genome shotgun (WGS) entry which is preliminary data.</text>
</comment>
<dbReference type="GO" id="GO:0008270">
    <property type="term" value="F:zinc ion binding"/>
    <property type="evidence" value="ECO:0007669"/>
    <property type="project" value="UniProtKB-KW"/>
</dbReference>
<dbReference type="Proteomes" id="UP000218231">
    <property type="component" value="Unassembled WGS sequence"/>
</dbReference>
<feature type="domain" description="ELM2" evidence="11">
    <location>
        <begin position="37"/>
        <end position="123"/>
    </location>
</feature>
<evidence type="ECO:0000256" key="9">
    <source>
        <dbReference type="ARBA" id="ARBA00023242"/>
    </source>
</evidence>
<dbReference type="OrthoDB" id="10064338at2759"/>
<sequence>MDDVEDEEESRQSGGSTGPRRSRRLGDDDPLSEHRERTIQVGEMYQAVIGNDEETKREGDTSQDDEREELLWMPNSSLDSDELNQYCKLARMDYDIPMDRALFILQNCNYDIAQAKKECSKRRIVKDIWGHDDRVLFKYAFHQFGKNFGKMRQMLPHRSISSIVQFYYNSKKQTDYRSRMDVALEYESDDDEAITVKSGGYAEPMYQEGICENCGQYVFRLHTADDESQLFFACKAYYKVFKYHKSITGIHNLKEHPRRVRIPAEEDREFRGAIEMFIEFSEEDNKNVENYEASSSSKTENANIEVVQKGKNVVVKKAKELEREIMMTKSQAMRDEIALKNMKLDELKSSVQKYRSNVYKDDRRDDESSTGGRTRVRHPYSWTDAEKQTAFQAILRYGLNFEFVSEIVRTKSADMIKSFYSEYKDDIDTILEGLKKKREAEARALIEQSFAKTAEVNQPEVLELE</sequence>
<evidence type="ECO:0000256" key="7">
    <source>
        <dbReference type="ARBA" id="ARBA00023125"/>
    </source>
</evidence>
<evidence type="ECO:0000259" key="12">
    <source>
        <dbReference type="PROSITE" id="PS51293"/>
    </source>
</evidence>
<evidence type="ECO:0000256" key="6">
    <source>
        <dbReference type="ARBA" id="ARBA00023015"/>
    </source>
</evidence>
<dbReference type="Gene3D" id="1.10.10.60">
    <property type="entry name" value="Homeodomain-like"/>
    <property type="match status" value="1"/>
</dbReference>